<dbReference type="AlphaFoldDB" id="A0AAV5LDK4"/>
<comment type="caution">
    <text evidence="1">The sequence shown here is derived from an EMBL/GenBank/DDBJ whole genome shotgun (WGS) entry which is preliminary data.</text>
</comment>
<proteinExistence type="predicted"/>
<gene>
    <name evidence="1" type="ORF">SLEP1_g43138</name>
</gene>
<evidence type="ECO:0000313" key="2">
    <source>
        <dbReference type="Proteomes" id="UP001054252"/>
    </source>
</evidence>
<reference evidence="1 2" key="1">
    <citation type="journal article" date="2021" name="Commun. Biol.">
        <title>The genome of Shorea leprosula (Dipterocarpaceae) highlights the ecological relevance of drought in aseasonal tropical rainforests.</title>
        <authorList>
            <person name="Ng K.K.S."/>
            <person name="Kobayashi M.J."/>
            <person name="Fawcett J.A."/>
            <person name="Hatakeyama M."/>
            <person name="Paape T."/>
            <person name="Ng C.H."/>
            <person name="Ang C.C."/>
            <person name="Tnah L.H."/>
            <person name="Lee C.T."/>
            <person name="Nishiyama T."/>
            <person name="Sese J."/>
            <person name="O'Brien M.J."/>
            <person name="Copetti D."/>
            <person name="Mohd Noor M.I."/>
            <person name="Ong R.C."/>
            <person name="Putra M."/>
            <person name="Sireger I.Z."/>
            <person name="Indrioko S."/>
            <person name="Kosugi Y."/>
            <person name="Izuno A."/>
            <person name="Isagi Y."/>
            <person name="Lee S.L."/>
            <person name="Shimizu K.K."/>
        </authorList>
    </citation>
    <scope>NUCLEOTIDE SEQUENCE [LARGE SCALE GENOMIC DNA]</scope>
    <source>
        <strain evidence="1">214</strain>
    </source>
</reference>
<keyword evidence="2" id="KW-1185">Reference proteome</keyword>
<dbReference type="EMBL" id="BPVZ01000107">
    <property type="protein sequence ID" value="GKV34797.1"/>
    <property type="molecule type" value="Genomic_DNA"/>
</dbReference>
<protein>
    <submittedName>
        <fullName evidence="1">Uncharacterized protein</fullName>
    </submittedName>
</protein>
<organism evidence="1 2">
    <name type="scientific">Rubroshorea leprosula</name>
    <dbReference type="NCBI Taxonomy" id="152421"/>
    <lineage>
        <taxon>Eukaryota</taxon>
        <taxon>Viridiplantae</taxon>
        <taxon>Streptophyta</taxon>
        <taxon>Embryophyta</taxon>
        <taxon>Tracheophyta</taxon>
        <taxon>Spermatophyta</taxon>
        <taxon>Magnoliopsida</taxon>
        <taxon>eudicotyledons</taxon>
        <taxon>Gunneridae</taxon>
        <taxon>Pentapetalae</taxon>
        <taxon>rosids</taxon>
        <taxon>malvids</taxon>
        <taxon>Malvales</taxon>
        <taxon>Dipterocarpaceae</taxon>
        <taxon>Rubroshorea</taxon>
    </lineage>
</organism>
<evidence type="ECO:0000313" key="1">
    <source>
        <dbReference type="EMBL" id="GKV34797.1"/>
    </source>
</evidence>
<accession>A0AAV5LDK4</accession>
<sequence length="70" mass="7648">MRSRLQFPTPAVSQAIELVPLVYPWTGFSSVHICQASSVKFPAIICTSSLPFSLAGSLLYHLTELALQLN</sequence>
<name>A0AAV5LDK4_9ROSI</name>
<dbReference type="Proteomes" id="UP001054252">
    <property type="component" value="Unassembled WGS sequence"/>
</dbReference>